<evidence type="ECO:0000313" key="2">
    <source>
        <dbReference type="EMBL" id="BDG08613.1"/>
    </source>
</evidence>
<accession>A0ABN6N8P7</accession>
<organism evidence="2 3">
    <name type="scientific">Anaeromyxobacter paludicola</name>
    <dbReference type="NCBI Taxonomy" id="2918171"/>
    <lineage>
        <taxon>Bacteria</taxon>
        <taxon>Pseudomonadati</taxon>
        <taxon>Myxococcota</taxon>
        <taxon>Myxococcia</taxon>
        <taxon>Myxococcales</taxon>
        <taxon>Cystobacterineae</taxon>
        <taxon>Anaeromyxobacteraceae</taxon>
        <taxon>Anaeromyxobacter</taxon>
    </lineage>
</organism>
<sequence>MSPLKDSVTPSAICWDPSSRSEVMDTIALNVPDPVFRATHSPSFIQQQGARAGAFVSLSEATFLSDFLDAKHNHVFDIAVGDNGTGKSHFIKWLYLEIQKRIRDEQAPYWLVLVPRSSSNLADVVARVLAGFHGEIVTRLSEELKKHHKLDLGQAKNRVIDELAYVLELPETPRPGDGLESEEESLVRTGLPALVRDQALRAVLISRDDGVVTRVARHVLGQRERAGDDDELRWKPDDFLFTAAQAERSGGDARELSYLLRDDERLRGIAATLVNRSQPQALRQLLRFKSGDMKAALTEIRQELLVRGKELVLLIEDLSITEGLDAELVEALQIRTIDSGTTLCRLRSIVGVTNDDYARMRENIAEGRTHRTVFFNMPVGGNEGRGVTRRDLDAFASRYLNASRYAKAELESWSASASGGELPSACDECSARIHCHKNFGEVDGRGLFPFTAASVSRLYDQVASSRSRADRAFNPRILVGRVLNGVMEEAEQSLRSGTYPRGTLLDSFGLHNVRSDVELELQSFGEEASRLRRAIELYSPDPSSPQPFFSSGISAALGLPVLSWKASAPPKGPSGPSPTSSGKTGSGSQEGTRGRETEKQTATPSLDLFDRWRQGEALPDADLNRWRSAVHSAVCGWIDWDGDGIAHAYSRFKNVGIYFEGQFTQRGRTDVPLEIGRSPETALTLRALVNGLDRDPAKAEKQLVLVRRSVETWATVVTDQIRRLISHSGTPSPLQLAAHTLALGALVRGLVRPDSKPEDHIAAALTPWPEEKDRPSKRSSAWMALWDAFSNHHEAVLELVTQAIACTKGRRAGSFIDSSRIQDAIAAAFQTGVPLSAPPEASAWSYWKDIRELATSVSNTFASAVASERAYAEGLRAELSASLGSSDVKTVAVQVQQAVHAALAADILRSGGAPNVKNEDLERWTAQSGAPRIREVENVSGSSPPSVLYALARLDRPYFEDLSRFLDTATTVCKASLQYAEGRMKEIGQGTDPETLEAEVLALVESIGADLESLAEGS</sequence>
<feature type="region of interest" description="Disordered" evidence="1">
    <location>
        <begin position="566"/>
        <end position="610"/>
    </location>
</feature>
<dbReference type="NCBIfam" id="NF041065">
    <property type="entry name" value="DpdH"/>
    <property type="match status" value="1"/>
</dbReference>
<protein>
    <recommendedName>
        <fullName evidence="4">ATP-binding protein</fullName>
    </recommendedName>
</protein>
<evidence type="ECO:0008006" key="4">
    <source>
        <dbReference type="Google" id="ProtNLM"/>
    </source>
</evidence>
<keyword evidence="3" id="KW-1185">Reference proteome</keyword>
<dbReference type="Proteomes" id="UP001162734">
    <property type="component" value="Chromosome"/>
</dbReference>
<gene>
    <name evidence="2" type="ORF">AMPC_17260</name>
</gene>
<dbReference type="EMBL" id="AP025592">
    <property type="protein sequence ID" value="BDG08613.1"/>
    <property type="molecule type" value="Genomic_DNA"/>
</dbReference>
<proteinExistence type="predicted"/>
<name>A0ABN6N8P7_9BACT</name>
<feature type="compositionally biased region" description="Low complexity" evidence="1">
    <location>
        <begin position="577"/>
        <end position="587"/>
    </location>
</feature>
<dbReference type="RefSeq" id="WP_248345792.1">
    <property type="nucleotide sequence ID" value="NZ_AP025592.1"/>
</dbReference>
<evidence type="ECO:0000313" key="3">
    <source>
        <dbReference type="Proteomes" id="UP001162734"/>
    </source>
</evidence>
<reference evidence="3" key="1">
    <citation type="journal article" date="2022" name="Int. J. Syst. Evol. Microbiol.">
        <title>Anaeromyxobacter oryzae sp. nov., Anaeromyxobacter diazotrophicus sp. nov. and Anaeromyxobacter paludicola sp. nov., isolated from paddy soils.</title>
        <authorList>
            <person name="Itoh H."/>
            <person name="Xu Z."/>
            <person name="Mise K."/>
            <person name="Masuda Y."/>
            <person name="Ushijima N."/>
            <person name="Hayakawa C."/>
            <person name="Shiratori Y."/>
            <person name="Senoo K."/>
        </authorList>
    </citation>
    <scope>NUCLEOTIDE SEQUENCE [LARGE SCALE GENOMIC DNA]</scope>
    <source>
        <strain evidence="3">Red630</strain>
    </source>
</reference>
<evidence type="ECO:0000256" key="1">
    <source>
        <dbReference type="SAM" id="MobiDB-lite"/>
    </source>
</evidence>